<sequence>MELKDINSAEQLPYDLVEKYIFTEYFINFKAKIIGWKL</sequence>
<reference evidence="1 2" key="1">
    <citation type="journal article" date="2013" name="Genome Announc.">
        <title>Draft Genome Sequence of Cyclobacterium qasimii Strain M12-11BT, Isolated from Arctic Marine Sediment.</title>
        <authorList>
            <person name="Shivaji S."/>
            <person name="Ara S."/>
            <person name="Singh A."/>
            <person name="Kumar Pinnaka A."/>
        </authorList>
    </citation>
    <scope>NUCLEOTIDE SEQUENCE [LARGE SCALE GENOMIC DNA]</scope>
    <source>
        <strain evidence="1 2">M12-11B</strain>
    </source>
</reference>
<gene>
    <name evidence="1" type="ORF">ADICYQ_0470</name>
</gene>
<organism evidence="1 2">
    <name type="scientific">Cyclobacterium qasimii M12-11B</name>
    <dbReference type="NCBI Taxonomy" id="641524"/>
    <lineage>
        <taxon>Bacteria</taxon>
        <taxon>Pseudomonadati</taxon>
        <taxon>Bacteroidota</taxon>
        <taxon>Cytophagia</taxon>
        <taxon>Cytophagales</taxon>
        <taxon>Cyclobacteriaceae</taxon>
        <taxon>Cyclobacterium</taxon>
    </lineage>
</organism>
<evidence type="ECO:0000313" key="2">
    <source>
        <dbReference type="Proteomes" id="UP000014974"/>
    </source>
</evidence>
<protein>
    <submittedName>
        <fullName evidence="1">Uncharacterized protein</fullName>
    </submittedName>
</protein>
<dbReference type="Proteomes" id="UP000014974">
    <property type="component" value="Unassembled WGS sequence"/>
</dbReference>
<accession>S7VPW3</accession>
<dbReference type="EMBL" id="ATNM01000018">
    <property type="protein sequence ID" value="EPR71392.1"/>
    <property type="molecule type" value="Genomic_DNA"/>
</dbReference>
<proteinExistence type="predicted"/>
<name>S7VPW3_9BACT</name>
<comment type="caution">
    <text evidence="1">The sequence shown here is derived from an EMBL/GenBank/DDBJ whole genome shotgun (WGS) entry which is preliminary data.</text>
</comment>
<evidence type="ECO:0000313" key="1">
    <source>
        <dbReference type="EMBL" id="EPR71392.1"/>
    </source>
</evidence>
<dbReference type="AlphaFoldDB" id="S7VPW3"/>
<dbReference type="STRING" id="641524.ADICYQ_0470"/>